<evidence type="ECO:0000256" key="6">
    <source>
        <dbReference type="SAM" id="SignalP"/>
    </source>
</evidence>
<evidence type="ECO:0000256" key="3">
    <source>
        <dbReference type="ARBA" id="ARBA00023004"/>
    </source>
</evidence>
<evidence type="ECO:0000313" key="9">
    <source>
        <dbReference type="Proteomes" id="UP000266313"/>
    </source>
</evidence>
<dbReference type="RefSeq" id="WP_197716725.1">
    <property type="nucleotide sequence ID" value="NZ_AP017928.1"/>
</dbReference>
<name>A0A250KSJ5_9GAMM</name>
<keyword evidence="1 4" id="KW-0349">Heme</keyword>
<proteinExistence type="predicted"/>
<evidence type="ECO:0000256" key="4">
    <source>
        <dbReference type="PROSITE-ProRule" id="PRU00433"/>
    </source>
</evidence>
<evidence type="ECO:0000313" key="8">
    <source>
        <dbReference type="EMBL" id="BBA33931.1"/>
    </source>
</evidence>
<dbReference type="InterPro" id="IPR036909">
    <property type="entry name" value="Cyt_c-like_dom_sf"/>
</dbReference>
<dbReference type="GO" id="GO:0009055">
    <property type="term" value="F:electron transfer activity"/>
    <property type="evidence" value="ECO:0007669"/>
    <property type="project" value="InterPro"/>
</dbReference>
<keyword evidence="9" id="KW-1185">Reference proteome</keyword>
<evidence type="ECO:0000256" key="1">
    <source>
        <dbReference type="ARBA" id="ARBA00022617"/>
    </source>
</evidence>
<feature type="region of interest" description="Disordered" evidence="5">
    <location>
        <begin position="147"/>
        <end position="171"/>
    </location>
</feature>
<dbReference type="SUPFAM" id="SSF46626">
    <property type="entry name" value="Cytochrome c"/>
    <property type="match status" value="1"/>
</dbReference>
<dbReference type="Pfam" id="PF13442">
    <property type="entry name" value="Cytochrome_CBB3"/>
    <property type="match status" value="1"/>
</dbReference>
<dbReference type="AlphaFoldDB" id="A0A250KSJ5"/>
<keyword evidence="3 4" id="KW-0408">Iron</keyword>
<dbReference type="InterPro" id="IPR009056">
    <property type="entry name" value="Cyt_c-like_dom"/>
</dbReference>
<accession>A0A250KSJ5</accession>
<dbReference type="EMBL" id="AP017928">
    <property type="protein sequence ID" value="BBA33931.1"/>
    <property type="molecule type" value="Genomic_DNA"/>
</dbReference>
<reference evidence="8 9" key="1">
    <citation type="submission" date="2016-12" db="EMBL/GenBank/DDBJ databases">
        <title>Genome sequencing of Methylocaldum marinum.</title>
        <authorList>
            <person name="Takeuchi M."/>
            <person name="Kamagata Y."/>
            <person name="Hiraoka S."/>
            <person name="Oshima K."/>
            <person name="Hattori M."/>
            <person name="Iwasaki W."/>
        </authorList>
    </citation>
    <scope>NUCLEOTIDE SEQUENCE [LARGE SCALE GENOMIC DNA]</scope>
    <source>
        <strain evidence="8 9">S8</strain>
    </source>
</reference>
<dbReference type="GO" id="GO:0046872">
    <property type="term" value="F:metal ion binding"/>
    <property type="evidence" value="ECO:0007669"/>
    <property type="project" value="UniProtKB-KW"/>
</dbReference>
<keyword evidence="2 4" id="KW-0479">Metal-binding</keyword>
<feature type="signal peptide" evidence="6">
    <location>
        <begin position="1"/>
        <end position="23"/>
    </location>
</feature>
<evidence type="ECO:0000256" key="2">
    <source>
        <dbReference type="ARBA" id="ARBA00022723"/>
    </source>
</evidence>
<dbReference type="GO" id="GO:0020037">
    <property type="term" value="F:heme binding"/>
    <property type="evidence" value="ECO:0007669"/>
    <property type="project" value="InterPro"/>
</dbReference>
<dbReference type="Proteomes" id="UP000266313">
    <property type="component" value="Chromosome"/>
</dbReference>
<sequence>MKRLALLSSAAAAASSAVLPAFGQEWGARPLHRPGAAQLLEVPVSGNPIVPRREPPIENPYANDAGAVVQGRKLFDSLNCSGCHAPLGGGGMGPPLSDRDWIYGGEPAEIYLSIAQGRPNGMPAWSRALPPQSIWQLVTYIRTLGGAPAADAGSTEKPAHPGSGRGRGSQR</sequence>
<dbReference type="Gene3D" id="1.10.760.10">
    <property type="entry name" value="Cytochrome c-like domain"/>
    <property type="match status" value="1"/>
</dbReference>
<evidence type="ECO:0000256" key="5">
    <source>
        <dbReference type="SAM" id="MobiDB-lite"/>
    </source>
</evidence>
<dbReference type="PROSITE" id="PS51007">
    <property type="entry name" value="CYTC"/>
    <property type="match status" value="1"/>
</dbReference>
<gene>
    <name evidence="8" type="ORF">sS8_1977</name>
</gene>
<organism evidence="8 9">
    <name type="scientific">Methylocaldum marinum</name>
    <dbReference type="NCBI Taxonomy" id="1432792"/>
    <lineage>
        <taxon>Bacteria</taxon>
        <taxon>Pseudomonadati</taxon>
        <taxon>Pseudomonadota</taxon>
        <taxon>Gammaproteobacteria</taxon>
        <taxon>Methylococcales</taxon>
        <taxon>Methylococcaceae</taxon>
        <taxon>Methylocaldum</taxon>
    </lineage>
</organism>
<dbReference type="KEGG" id="mmai:sS8_1977"/>
<feature type="domain" description="Cytochrome c" evidence="7">
    <location>
        <begin position="66"/>
        <end position="145"/>
    </location>
</feature>
<evidence type="ECO:0000259" key="7">
    <source>
        <dbReference type="PROSITE" id="PS51007"/>
    </source>
</evidence>
<keyword evidence="6" id="KW-0732">Signal</keyword>
<protein>
    <recommendedName>
        <fullName evidence="7">Cytochrome c domain-containing protein</fullName>
    </recommendedName>
</protein>
<feature type="chain" id="PRO_5012490544" description="Cytochrome c domain-containing protein" evidence="6">
    <location>
        <begin position="24"/>
        <end position="171"/>
    </location>
</feature>